<name>A0ABM1EMM0_PRICU</name>
<evidence type="ECO:0000256" key="1">
    <source>
        <dbReference type="SAM" id="MobiDB-lite"/>
    </source>
</evidence>
<organism evidence="2 3">
    <name type="scientific">Priapulus caudatus</name>
    <name type="common">Priapulid worm</name>
    <dbReference type="NCBI Taxonomy" id="37621"/>
    <lineage>
        <taxon>Eukaryota</taxon>
        <taxon>Metazoa</taxon>
        <taxon>Ecdysozoa</taxon>
        <taxon>Scalidophora</taxon>
        <taxon>Priapulida</taxon>
        <taxon>Priapulimorpha</taxon>
        <taxon>Priapulimorphida</taxon>
        <taxon>Priapulidae</taxon>
        <taxon>Priapulus</taxon>
    </lineage>
</organism>
<dbReference type="Pfam" id="PF15299">
    <property type="entry name" value="ALS2CR8"/>
    <property type="match status" value="1"/>
</dbReference>
<gene>
    <name evidence="3" type="primary">LOC106813738</name>
</gene>
<evidence type="ECO:0000313" key="3">
    <source>
        <dbReference type="RefSeq" id="XP_014673441.1"/>
    </source>
</evidence>
<proteinExistence type="predicted"/>
<dbReference type="RefSeq" id="XP_014673441.1">
    <property type="nucleotide sequence ID" value="XM_014817955.1"/>
</dbReference>
<dbReference type="InterPro" id="IPR029309">
    <property type="entry name" value="CaRF"/>
</dbReference>
<sequence length="338" mass="38754">MPLSDFLQPVQTGKRRVRPPSRYNKENISAPINERAICLNSKGFNVPAYKTDQYKNSFFVCTVIQWNYLGYVDGEESLQKFEEDLRIESSLIFSTMALHTRDCASKAKKLRYTGEGTLHWSSNAGDVHIPFMGIPFLLHAVTLKECMYGVDHHKEKDNPPEAYGDHSDYGKSKKKRFYIQPSVKRGCRAVLRIREAKIFSDYKLPNTDGLKAYQVKSLKKDTLNRLRTDISNGTATSISRYYIHCPAPDAHNHALDSLANLCAQPVHPDVVEKIHDLVARGIDNVREVKAHLREYIRNVMFRDKPLPDQANQGFYPTNKNIRNHINRATIQHKHSTKD</sequence>
<accession>A0ABM1EMM0</accession>
<dbReference type="Proteomes" id="UP000695022">
    <property type="component" value="Unplaced"/>
</dbReference>
<evidence type="ECO:0000313" key="2">
    <source>
        <dbReference type="Proteomes" id="UP000695022"/>
    </source>
</evidence>
<protein>
    <submittedName>
        <fullName evidence="3">Calcium-responsive transcription factor-like</fullName>
    </submittedName>
</protein>
<dbReference type="GeneID" id="106813738"/>
<dbReference type="PANTHER" id="PTHR47456">
    <property type="entry name" value="PHD-TYPE DOMAIN-CONTAINING PROTEIN"/>
    <property type="match status" value="1"/>
</dbReference>
<reference evidence="3" key="1">
    <citation type="submission" date="2025-08" db="UniProtKB">
        <authorList>
            <consortium name="RefSeq"/>
        </authorList>
    </citation>
    <scope>IDENTIFICATION</scope>
</reference>
<keyword evidence="2" id="KW-1185">Reference proteome</keyword>
<feature type="region of interest" description="Disordered" evidence="1">
    <location>
        <begin position="1"/>
        <end position="25"/>
    </location>
</feature>
<dbReference type="PANTHER" id="PTHR47456:SF1">
    <property type="entry name" value="PHD-TYPE DOMAIN-CONTAINING PROTEIN"/>
    <property type="match status" value="1"/>
</dbReference>